<dbReference type="KEGG" id="dci:103513253"/>
<organism evidence="1 2">
    <name type="scientific">Diaphorina citri</name>
    <name type="common">Asian citrus psyllid</name>
    <dbReference type="NCBI Taxonomy" id="121845"/>
    <lineage>
        <taxon>Eukaryota</taxon>
        <taxon>Metazoa</taxon>
        <taxon>Ecdysozoa</taxon>
        <taxon>Arthropoda</taxon>
        <taxon>Hexapoda</taxon>
        <taxon>Insecta</taxon>
        <taxon>Pterygota</taxon>
        <taxon>Neoptera</taxon>
        <taxon>Paraneoptera</taxon>
        <taxon>Hemiptera</taxon>
        <taxon>Sternorrhyncha</taxon>
        <taxon>Psylloidea</taxon>
        <taxon>Psyllidae</taxon>
        <taxon>Diaphorininae</taxon>
        <taxon>Diaphorina</taxon>
    </lineage>
</organism>
<gene>
    <name evidence="2" type="primary">LOC103513253</name>
</gene>
<dbReference type="RefSeq" id="XP_008476288.1">
    <property type="nucleotide sequence ID" value="XM_008478066.2"/>
</dbReference>
<dbReference type="PaxDb" id="121845-A0A1S3D7W0"/>
<name>A0A1S3D7W0_DIACI</name>
<accession>A0A1S3D7W0</accession>
<evidence type="ECO:0000313" key="2">
    <source>
        <dbReference type="RefSeq" id="XP_008476288.1"/>
    </source>
</evidence>
<sequence length="108" mass="11928">MEAKRVLACNGKIYATTMIGVLPCKDTSILRDVSNMNHTLNNTSFGGDTMVSPRGASTSYWDNTLNSPPLVHDPPMLFMQENDNVVPQSLPSKDNGIVSKTLDYFFGW</sequence>
<dbReference type="Proteomes" id="UP000079169">
    <property type="component" value="Unplaced"/>
</dbReference>
<keyword evidence="1" id="KW-1185">Reference proteome</keyword>
<proteinExistence type="predicted"/>
<dbReference type="AlphaFoldDB" id="A0A1S3D7W0"/>
<dbReference type="GeneID" id="103513253"/>
<evidence type="ECO:0000313" key="1">
    <source>
        <dbReference type="Proteomes" id="UP000079169"/>
    </source>
</evidence>
<protein>
    <submittedName>
        <fullName evidence="2">Uncharacterized protein LOC103513253</fullName>
    </submittedName>
</protein>
<reference evidence="2" key="1">
    <citation type="submission" date="2025-08" db="UniProtKB">
        <authorList>
            <consortium name="RefSeq"/>
        </authorList>
    </citation>
    <scope>IDENTIFICATION</scope>
</reference>